<reference evidence="2" key="1">
    <citation type="submission" date="2022-07" db="EMBL/GenBank/DDBJ databases">
        <title>Chromosome-level genome of Muraenolepis orangiensis.</title>
        <authorList>
            <person name="Kim J."/>
        </authorList>
    </citation>
    <scope>NUCLEOTIDE SEQUENCE</scope>
    <source>
        <strain evidence="2">KU_S4_2022</strain>
        <tissue evidence="2">Muscle</tissue>
    </source>
</reference>
<gene>
    <name evidence="2" type="ORF">NHX12_033897</name>
</gene>
<evidence type="ECO:0000313" key="3">
    <source>
        <dbReference type="Proteomes" id="UP001148018"/>
    </source>
</evidence>
<comment type="caution">
    <text evidence="2">The sequence shown here is derived from an EMBL/GenBank/DDBJ whole genome shotgun (WGS) entry which is preliminary data.</text>
</comment>
<feature type="compositionally biased region" description="Polar residues" evidence="1">
    <location>
        <begin position="134"/>
        <end position="143"/>
    </location>
</feature>
<keyword evidence="3" id="KW-1185">Reference proteome</keyword>
<feature type="compositionally biased region" description="Low complexity" evidence="1">
    <location>
        <begin position="103"/>
        <end position="117"/>
    </location>
</feature>
<dbReference type="Proteomes" id="UP001148018">
    <property type="component" value="Unassembled WGS sequence"/>
</dbReference>
<sequence>MIYFFHHYELPAILQQIRIQEMLLQNQQAGQNQTALQDNLNNNTHPAAQAGPQPPAPQAGPQLAAPQLAAQPGPQPAAQPGPQPAAPQMGTAPAQPAAPHPGPQTGTAMAHPGPQTGTTAAQTAAILTEVLNSSGPVHCQSSPAHRPPGLGVEGGGSVGDKGEASSSTELSNPPSCPPIGDSSGISSSPQPTDWRATPLIQSSTMDQDQPEAPPS</sequence>
<evidence type="ECO:0000256" key="1">
    <source>
        <dbReference type="SAM" id="MobiDB-lite"/>
    </source>
</evidence>
<feature type="region of interest" description="Disordered" evidence="1">
    <location>
        <begin position="37"/>
        <end position="117"/>
    </location>
</feature>
<feature type="compositionally biased region" description="Low complexity" evidence="1">
    <location>
        <begin position="59"/>
        <end position="72"/>
    </location>
</feature>
<organism evidence="2 3">
    <name type="scientific">Muraenolepis orangiensis</name>
    <name type="common">Patagonian moray cod</name>
    <dbReference type="NCBI Taxonomy" id="630683"/>
    <lineage>
        <taxon>Eukaryota</taxon>
        <taxon>Metazoa</taxon>
        <taxon>Chordata</taxon>
        <taxon>Craniata</taxon>
        <taxon>Vertebrata</taxon>
        <taxon>Euteleostomi</taxon>
        <taxon>Actinopterygii</taxon>
        <taxon>Neopterygii</taxon>
        <taxon>Teleostei</taxon>
        <taxon>Neoteleostei</taxon>
        <taxon>Acanthomorphata</taxon>
        <taxon>Zeiogadaria</taxon>
        <taxon>Gadariae</taxon>
        <taxon>Gadiformes</taxon>
        <taxon>Muraenolepidoidei</taxon>
        <taxon>Muraenolepididae</taxon>
        <taxon>Muraenolepis</taxon>
    </lineage>
</organism>
<dbReference type="OrthoDB" id="8965046at2759"/>
<feature type="compositionally biased region" description="Pro residues" evidence="1">
    <location>
        <begin position="73"/>
        <end position="85"/>
    </location>
</feature>
<feature type="compositionally biased region" description="Low complexity" evidence="1">
    <location>
        <begin position="86"/>
        <end position="95"/>
    </location>
</feature>
<dbReference type="EMBL" id="JANIIK010000048">
    <property type="protein sequence ID" value="KAJ3599945.1"/>
    <property type="molecule type" value="Genomic_DNA"/>
</dbReference>
<dbReference type="AlphaFoldDB" id="A0A9Q0E6W0"/>
<protein>
    <submittedName>
        <fullName evidence="2">Uncharacterized protein</fullName>
    </submittedName>
</protein>
<name>A0A9Q0E6W0_9TELE</name>
<evidence type="ECO:0000313" key="2">
    <source>
        <dbReference type="EMBL" id="KAJ3599945.1"/>
    </source>
</evidence>
<proteinExistence type="predicted"/>
<feature type="compositionally biased region" description="Low complexity" evidence="1">
    <location>
        <begin position="178"/>
        <end position="191"/>
    </location>
</feature>
<accession>A0A9Q0E6W0</accession>
<feature type="region of interest" description="Disordered" evidence="1">
    <location>
        <begin position="134"/>
        <end position="215"/>
    </location>
</feature>